<dbReference type="RefSeq" id="WP_095062599.1">
    <property type="nucleotide sequence ID" value="NZ_FXUV02000023.1"/>
</dbReference>
<proteinExistence type="predicted"/>
<feature type="region of interest" description="Disordered" evidence="1">
    <location>
        <begin position="73"/>
        <end position="104"/>
    </location>
</feature>
<keyword evidence="5" id="KW-1185">Reference proteome</keyword>
<dbReference type="OrthoDB" id="8526920at2"/>
<dbReference type="InterPro" id="IPR036737">
    <property type="entry name" value="OmpA-like_sf"/>
</dbReference>
<dbReference type="Proteomes" id="UP000215450">
    <property type="component" value="Unassembled WGS sequence"/>
</dbReference>
<evidence type="ECO:0000313" key="4">
    <source>
        <dbReference type="EMBL" id="SNB69122.1"/>
    </source>
</evidence>
<keyword evidence="2" id="KW-0472">Membrane</keyword>
<evidence type="ECO:0000313" key="5">
    <source>
        <dbReference type="Proteomes" id="UP000215450"/>
    </source>
</evidence>
<protein>
    <recommendedName>
        <fullName evidence="6">OmpA family protein</fullName>
    </recommendedName>
</protein>
<evidence type="ECO:0008006" key="6">
    <source>
        <dbReference type="Google" id="ProtNLM"/>
    </source>
</evidence>
<sequence length="234" mass="25087">MASENRENNQTSSDLSDDFSATKNKKFHLCCVVVVAGLGAAALVGFSYYVDMREHDTAQAVQTTAQALRGGVIPSSEAEAADRAQISSDEQTKGMTAPADFGTDNASEASAVSASAASSVADELLADLQPENDNMKTVLEKDGSVHFYFAPEETYIADDSISSLKDILAGVKSGKKVEISGFYDTPADSHLMRERVLAVRDLLLAEGVPESQIVLHEAKPVQKEQKYHVSLNLQ</sequence>
<accession>A0A238TBH5</accession>
<dbReference type="EMBL" id="FXUV02000023">
    <property type="protein sequence ID" value="SNB69122.1"/>
    <property type="molecule type" value="Genomic_DNA"/>
</dbReference>
<gene>
    <name evidence="4" type="ORF">KEBURONENSIS_01244</name>
    <name evidence="3" type="ORF">KEBURONENSIS_01276</name>
</gene>
<keyword evidence="2" id="KW-0812">Transmembrane</keyword>
<evidence type="ECO:0000256" key="1">
    <source>
        <dbReference type="SAM" id="MobiDB-lite"/>
    </source>
</evidence>
<dbReference type="STRING" id="1522312.GCA_900177895_00605"/>
<feature type="transmembrane region" description="Helical" evidence="2">
    <location>
        <begin position="29"/>
        <end position="50"/>
    </location>
</feature>
<evidence type="ECO:0000313" key="3">
    <source>
        <dbReference type="EMBL" id="SMQ12377.1"/>
    </source>
</evidence>
<organism evidence="4 5">
    <name type="scientific">Kingella negevensis</name>
    <dbReference type="NCBI Taxonomy" id="1522312"/>
    <lineage>
        <taxon>Bacteria</taxon>
        <taxon>Pseudomonadati</taxon>
        <taxon>Pseudomonadota</taxon>
        <taxon>Betaproteobacteria</taxon>
        <taxon>Neisseriales</taxon>
        <taxon>Neisseriaceae</taxon>
        <taxon>Kingella</taxon>
    </lineage>
</organism>
<reference evidence="3" key="1">
    <citation type="submission" date="2017-05" db="EMBL/GenBank/DDBJ databases">
        <authorList>
            <person name="Song R."/>
            <person name="Chenine A.L."/>
            <person name="Ruprecht R.M."/>
        </authorList>
    </citation>
    <scope>NUCLEOTIDE SEQUENCE</scope>
    <source>
        <strain evidence="3">Kingella_eburonensis</strain>
    </source>
</reference>
<dbReference type="AlphaFoldDB" id="A0A238TBH5"/>
<dbReference type="EMBL" id="FXUV01000020">
    <property type="protein sequence ID" value="SMQ12377.1"/>
    <property type="molecule type" value="Genomic_DNA"/>
</dbReference>
<dbReference type="SUPFAM" id="SSF103088">
    <property type="entry name" value="OmpA-like"/>
    <property type="match status" value="1"/>
</dbReference>
<keyword evidence="2" id="KW-1133">Transmembrane helix</keyword>
<reference evidence="4 5" key="2">
    <citation type="submission" date="2017-06" db="EMBL/GenBank/DDBJ databases">
        <authorList>
            <person name="Kim H.J."/>
            <person name="Triplett B.A."/>
        </authorList>
    </citation>
    <scope>NUCLEOTIDE SEQUENCE [LARGE SCALE GENOMIC DNA]</scope>
    <source>
        <strain evidence="4">Kingella_eburonensis</strain>
    </source>
</reference>
<evidence type="ECO:0000256" key="2">
    <source>
        <dbReference type="SAM" id="Phobius"/>
    </source>
</evidence>
<name>A0A238TBH5_9NEIS</name>